<evidence type="ECO:0000313" key="1">
    <source>
        <dbReference type="EMBL" id="THJ32410.1"/>
    </source>
</evidence>
<dbReference type="OrthoDB" id="8909825at2"/>
<proteinExistence type="predicted"/>
<sequence length="100" mass="11304">MTVFKPPEAKQPWERMDYAVTYQDWLNGGDVLEDVDAFVECITDPADISLLVDGVEFTANTAKVWIAGGTAGNRYKVTVRSTTQQQRRDESEIIITVKEY</sequence>
<accession>A0A4S5BJ99</accession>
<dbReference type="Pfam" id="PF23148">
    <property type="entry name" value="Gp77"/>
    <property type="match status" value="1"/>
</dbReference>
<dbReference type="EMBL" id="SSWX01000015">
    <property type="protein sequence ID" value="THJ32410.1"/>
    <property type="molecule type" value="Genomic_DNA"/>
</dbReference>
<keyword evidence="2" id="KW-1185">Reference proteome</keyword>
<reference evidence="1 2" key="1">
    <citation type="submission" date="2019-04" db="EMBL/GenBank/DDBJ databases">
        <title>Lampropedia sp YIM MLB12 draf genome.</title>
        <authorList>
            <person name="Wang Y.-X."/>
        </authorList>
    </citation>
    <scope>NUCLEOTIDE SEQUENCE [LARGE SCALE GENOMIC DNA]</scope>
    <source>
        <strain evidence="1 2">YIM MLB12</strain>
    </source>
</reference>
<dbReference type="RefSeq" id="WP_136406907.1">
    <property type="nucleotide sequence ID" value="NZ_SSWX01000015.1"/>
</dbReference>
<name>A0A4S5BJ99_9BURK</name>
<dbReference type="AlphaFoldDB" id="A0A4S5BJ99"/>
<evidence type="ECO:0008006" key="3">
    <source>
        <dbReference type="Google" id="ProtNLM"/>
    </source>
</evidence>
<dbReference type="InterPro" id="IPR056928">
    <property type="entry name" value="Gp77-like"/>
</dbReference>
<organism evidence="1 2">
    <name type="scientific">Lampropedia aestuarii</name>
    <dbReference type="NCBI Taxonomy" id="2562762"/>
    <lineage>
        <taxon>Bacteria</taxon>
        <taxon>Pseudomonadati</taxon>
        <taxon>Pseudomonadota</taxon>
        <taxon>Betaproteobacteria</taxon>
        <taxon>Burkholderiales</taxon>
        <taxon>Comamonadaceae</taxon>
        <taxon>Lampropedia</taxon>
    </lineage>
</organism>
<comment type="caution">
    <text evidence="1">The sequence shown here is derived from an EMBL/GenBank/DDBJ whole genome shotgun (WGS) entry which is preliminary data.</text>
</comment>
<dbReference type="Proteomes" id="UP000306236">
    <property type="component" value="Unassembled WGS sequence"/>
</dbReference>
<protein>
    <recommendedName>
        <fullName evidence="3">Minor tail protein</fullName>
    </recommendedName>
</protein>
<gene>
    <name evidence="1" type="ORF">E8K88_11970</name>
</gene>
<evidence type="ECO:0000313" key="2">
    <source>
        <dbReference type="Proteomes" id="UP000306236"/>
    </source>
</evidence>